<name>A0A4Z2HRX0_9TELE</name>
<accession>A0A4Z2HRX0</accession>
<evidence type="ECO:0000313" key="2">
    <source>
        <dbReference type="EMBL" id="TNN68586.1"/>
    </source>
</evidence>
<reference evidence="2 3" key="1">
    <citation type="submission" date="2019-03" db="EMBL/GenBank/DDBJ databases">
        <title>First draft genome of Liparis tanakae, snailfish: a comprehensive survey of snailfish specific genes.</title>
        <authorList>
            <person name="Kim W."/>
            <person name="Song I."/>
            <person name="Jeong J.-H."/>
            <person name="Kim D."/>
            <person name="Kim S."/>
            <person name="Ryu S."/>
            <person name="Song J.Y."/>
            <person name="Lee S.K."/>
        </authorList>
    </citation>
    <scope>NUCLEOTIDE SEQUENCE [LARGE SCALE GENOMIC DNA]</scope>
    <source>
        <tissue evidence="2">Muscle</tissue>
    </source>
</reference>
<gene>
    <name evidence="2" type="ORF">EYF80_021232</name>
</gene>
<feature type="compositionally biased region" description="Basic and acidic residues" evidence="1">
    <location>
        <begin position="75"/>
        <end position="84"/>
    </location>
</feature>
<keyword evidence="3" id="KW-1185">Reference proteome</keyword>
<dbReference type="AlphaFoldDB" id="A0A4Z2HRX0"/>
<protein>
    <submittedName>
        <fullName evidence="2">Uncharacterized protein</fullName>
    </submittedName>
</protein>
<organism evidence="2 3">
    <name type="scientific">Liparis tanakae</name>
    <name type="common">Tanaka's snailfish</name>
    <dbReference type="NCBI Taxonomy" id="230148"/>
    <lineage>
        <taxon>Eukaryota</taxon>
        <taxon>Metazoa</taxon>
        <taxon>Chordata</taxon>
        <taxon>Craniata</taxon>
        <taxon>Vertebrata</taxon>
        <taxon>Euteleostomi</taxon>
        <taxon>Actinopterygii</taxon>
        <taxon>Neopterygii</taxon>
        <taxon>Teleostei</taxon>
        <taxon>Neoteleostei</taxon>
        <taxon>Acanthomorphata</taxon>
        <taxon>Eupercaria</taxon>
        <taxon>Perciformes</taxon>
        <taxon>Cottioidei</taxon>
        <taxon>Cottales</taxon>
        <taxon>Liparidae</taxon>
        <taxon>Liparis</taxon>
    </lineage>
</organism>
<dbReference type="Proteomes" id="UP000314294">
    <property type="component" value="Unassembled WGS sequence"/>
</dbReference>
<evidence type="ECO:0000313" key="3">
    <source>
        <dbReference type="Proteomes" id="UP000314294"/>
    </source>
</evidence>
<evidence type="ECO:0000256" key="1">
    <source>
        <dbReference type="SAM" id="MobiDB-lite"/>
    </source>
</evidence>
<feature type="region of interest" description="Disordered" evidence="1">
    <location>
        <begin position="57"/>
        <end position="84"/>
    </location>
</feature>
<sequence length="265" mass="28639">MKEKLSVEKGGRGLTLAPLAAVGVQRVCYLLCKVRVPREFAEMHELQMQRAVLGQDAAAARSPGPVSANTAGPGQKEETRGFNKTDKQLLNVSQSERMDLHPPPPDAAWRDDEAAATLPPYLARGQTDEKPWRGNTANEAAEWTDGTVCRKMEKILGHSRLSRAQGMPVGVLKAGSSFSPSSTAFLRFCVSHVSGQLRGLVALAVNVKYFHVCLPGATGFGQRGNGPFLSVPTRLDSNRSPLKDAMSVQLLCRPHVGGRLISLHH</sequence>
<dbReference type="EMBL" id="SRLO01000188">
    <property type="protein sequence ID" value="TNN68586.1"/>
    <property type="molecule type" value="Genomic_DNA"/>
</dbReference>
<proteinExistence type="predicted"/>
<comment type="caution">
    <text evidence="2">The sequence shown here is derived from an EMBL/GenBank/DDBJ whole genome shotgun (WGS) entry which is preliminary data.</text>
</comment>